<dbReference type="RefSeq" id="WP_167209493.1">
    <property type="nucleotide sequence ID" value="NZ_CP050063.1"/>
</dbReference>
<protein>
    <recommendedName>
        <fullName evidence="4">DUF4386 family protein</fullName>
    </recommendedName>
</protein>
<keyword evidence="1" id="KW-0472">Membrane</keyword>
<reference evidence="2 3" key="1">
    <citation type="submission" date="2020-03" db="EMBL/GenBank/DDBJ databases">
        <authorList>
            <person name="Kim M.K."/>
        </authorList>
    </citation>
    <scope>NUCLEOTIDE SEQUENCE [LARGE SCALE GENOMIC DNA]</scope>
    <source>
        <strain evidence="2 3">BT328</strain>
    </source>
</reference>
<evidence type="ECO:0000313" key="2">
    <source>
        <dbReference type="EMBL" id="QIP13932.1"/>
    </source>
</evidence>
<sequence length="68" mass="7575">MRQGLLIFGVTVCLLACVAGYFLVLVDWIEDFKTGVYAANHAEALLETGAILVYTYAGFDFFKRKLAH</sequence>
<evidence type="ECO:0008006" key="4">
    <source>
        <dbReference type="Google" id="ProtNLM"/>
    </source>
</evidence>
<keyword evidence="1" id="KW-1133">Transmembrane helix</keyword>
<organism evidence="2 3">
    <name type="scientific">Spirosoma aureum</name>
    <dbReference type="NCBI Taxonomy" id="2692134"/>
    <lineage>
        <taxon>Bacteria</taxon>
        <taxon>Pseudomonadati</taxon>
        <taxon>Bacteroidota</taxon>
        <taxon>Cytophagia</taxon>
        <taxon>Cytophagales</taxon>
        <taxon>Cytophagaceae</taxon>
        <taxon>Spirosoma</taxon>
    </lineage>
</organism>
<accession>A0A6G9AN58</accession>
<proteinExistence type="predicted"/>
<feature type="transmembrane region" description="Helical" evidence="1">
    <location>
        <begin position="44"/>
        <end position="62"/>
    </location>
</feature>
<name>A0A6G9AN58_9BACT</name>
<evidence type="ECO:0000256" key="1">
    <source>
        <dbReference type="SAM" id="Phobius"/>
    </source>
</evidence>
<dbReference type="EMBL" id="CP050063">
    <property type="protein sequence ID" value="QIP13932.1"/>
    <property type="molecule type" value="Genomic_DNA"/>
</dbReference>
<dbReference type="KEGG" id="spib:G8759_15590"/>
<dbReference type="AlphaFoldDB" id="A0A6G9AN58"/>
<keyword evidence="1" id="KW-0812">Transmembrane</keyword>
<gene>
    <name evidence="2" type="ORF">G8759_15590</name>
</gene>
<evidence type="ECO:0000313" key="3">
    <source>
        <dbReference type="Proteomes" id="UP000501802"/>
    </source>
</evidence>
<keyword evidence="3" id="KW-1185">Reference proteome</keyword>
<dbReference type="Proteomes" id="UP000501802">
    <property type="component" value="Chromosome"/>
</dbReference>